<evidence type="ECO:0000313" key="3">
    <source>
        <dbReference type="Proteomes" id="UP000235861"/>
    </source>
</evidence>
<proteinExistence type="predicted"/>
<organism evidence="2 3">
    <name type="scientific">Aeromonas cavernicola</name>
    <dbReference type="NCBI Taxonomy" id="1006623"/>
    <lineage>
        <taxon>Bacteria</taxon>
        <taxon>Pseudomonadati</taxon>
        <taxon>Pseudomonadota</taxon>
        <taxon>Gammaproteobacteria</taxon>
        <taxon>Aeromonadales</taxon>
        <taxon>Aeromonadaceae</taxon>
        <taxon>Aeromonas</taxon>
    </lineage>
</organism>
<comment type="caution">
    <text evidence="2">The sequence shown here is derived from an EMBL/GenBank/DDBJ whole genome shotgun (WGS) entry which is preliminary data.</text>
</comment>
<dbReference type="EMBL" id="PGGC01000091">
    <property type="protein sequence ID" value="PJG58835.1"/>
    <property type="molecule type" value="Genomic_DNA"/>
</dbReference>
<dbReference type="AlphaFoldDB" id="A0A2H9U470"/>
<evidence type="ECO:0000256" key="1">
    <source>
        <dbReference type="SAM" id="MobiDB-lite"/>
    </source>
</evidence>
<feature type="compositionally biased region" description="Polar residues" evidence="1">
    <location>
        <begin position="35"/>
        <end position="44"/>
    </location>
</feature>
<keyword evidence="3" id="KW-1185">Reference proteome</keyword>
<protein>
    <submittedName>
        <fullName evidence="2">Uncharacterized protein</fullName>
    </submittedName>
</protein>
<dbReference type="Proteomes" id="UP000235861">
    <property type="component" value="Unassembled WGS sequence"/>
</dbReference>
<reference evidence="2 3" key="1">
    <citation type="submission" date="2017-11" db="EMBL/GenBank/DDBJ databases">
        <title>Draft genome sequence of environmental isolate Aeromonas cavernicola sp. nov. MDC 2508.</title>
        <authorList>
            <person name="Colston S.M."/>
            <person name="Navarro A."/>
            <person name="Martinez-Murcia A.J."/>
            <person name="Graf J."/>
        </authorList>
    </citation>
    <scope>NUCLEOTIDE SEQUENCE [LARGE SCALE GENOMIC DNA]</scope>
    <source>
        <strain evidence="2 3">MDC 2508</strain>
    </source>
</reference>
<feature type="region of interest" description="Disordered" evidence="1">
    <location>
        <begin position="24"/>
        <end position="55"/>
    </location>
</feature>
<name>A0A2H9U470_9GAMM</name>
<accession>A0A2H9U470</accession>
<gene>
    <name evidence="2" type="ORF">CUC53_10430</name>
</gene>
<sequence>MFAGAPKNGPSFELVTVTENQLDLIPQSRPRGRPSTGSALTPAQKQARYRARKSQKSVTVTFNREHFEQLDTFIRAVRQGHSMELTPDALDAIYRAIRDAAFYQLPKSGINSQI</sequence>
<evidence type="ECO:0000313" key="2">
    <source>
        <dbReference type="EMBL" id="PJG58835.1"/>
    </source>
</evidence>